<dbReference type="SUPFAM" id="SSF51726">
    <property type="entry name" value="UROD/MetE-like"/>
    <property type="match status" value="1"/>
</dbReference>
<reference evidence="2 3" key="1">
    <citation type="submission" date="2016-09" db="EMBL/GenBank/DDBJ databases">
        <authorList>
            <person name="Reverchon S."/>
            <person name="Nasser W."/>
            <person name="Leonard S."/>
            <person name="Brochier C."/>
            <person name="Duprey A."/>
        </authorList>
    </citation>
    <scope>NUCLEOTIDE SEQUENCE [LARGE SCALE GENOMIC DNA]</scope>
    <source>
        <strain evidence="2 3">174/2</strain>
    </source>
</reference>
<dbReference type="RefSeq" id="WP_035340443.1">
    <property type="nucleotide sequence ID" value="NZ_LT615367.1"/>
</dbReference>
<feature type="domain" description="Cobalamin-independent methionine synthase MetE C-terminal/archaeal" evidence="1">
    <location>
        <begin position="16"/>
        <end position="360"/>
    </location>
</feature>
<evidence type="ECO:0000313" key="3">
    <source>
        <dbReference type="Proteomes" id="UP000294820"/>
    </source>
</evidence>
<evidence type="ECO:0000313" key="2">
    <source>
        <dbReference type="EMBL" id="SLM64082.1"/>
    </source>
</evidence>
<dbReference type="InterPro" id="IPR002629">
    <property type="entry name" value="Met_Synth_C/arc"/>
</dbReference>
<dbReference type="GO" id="GO:0008270">
    <property type="term" value="F:zinc ion binding"/>
    <property type="evidence" value="ECO:0007669"/>
    <property type="project" value="InterPro"/>
</dbReference>
<dbReference type="KEGG" id="daq:DAQ1742_03266"/>
<organism evidence="2 3">
    <name type="scientific">Dickeya aquatica</name>
    <dbReference type="NCBI Taxonomy" id="1401087"/>
    <lineage>
        <taxon>Bacteria</taxon>
        <taxon>Pseudomonadati</taxon>
        <taxon>Pseudomonadota</taxon>
        <taxon>Gammaproteobacteria</taxon>
        <taxon>Enterobacterales</taxon>
        <taxon>Pectobacteriaceae</taxon>
        <taxon>Dickeya</taxon>
    </lineage>
</organism>
<keyword evidence="3" id="KW-1185">Reference proteome</keyword>
<protein>
    <submittedName>
        <fullName evidence="2">Methionine synthase II (Cobalamin-independent)</fullName>
    </submittedName>
</protein>
<dbReference type="InterPro" id="IPR038071">
    <property type="entry name" value="UROD/MetE-like_sf"/>
</dbReference>
<evidence type="ECO:0000259" key="1">
    <source>
        <dbReference type="Pfam" id="PF01717"/>
    </source>
</evidence>
<dbReference type="PANTHER" id="PTHR43844">
    <property type="entry name" value="METHIONINE SYNTHASE"/>
    <property type="match status" value="1"/>
</dbReference>
<dbReference type="Gene3D" id="3.20.20.210">
    <property type="match status" value="1"/>
</dbReference>
<gene>
    <name evidence="2" type="ORF">DAQ1742_03266</name>
</gene>
<dbReference type="Proteomes" id="UP000294820">
    <property type="component" value="Chromosome 1"/>
</dbReference>
<accession>A0A375ADC1</accession>
<dbReference type="GO" id="GO:0003871">
    <property type="term" value="F:5-methyltetrahydropteroyltriglutamate-homocysteine S-methyltransferase activity"/>
    <property type="evidence" value="ECO:0007669"/>
    <property type="project" value="InterPro"/>
</dbReference>
<dbReference type="Pfam" id="PF01717">
    <property type="entry name" value="Meth_synt_2"/>
    <property type="match status" value="1"/>
</dbReference>
<dbReference type="PANTHER" id="PTHR43844:SF1">
    <property type="entry name" value="METHIONINE SYNTHASE"/>
    <property type="match status" value="1"/>
</dbReference>
<sequence length="367" mass="42008">MYRTVKKPYPPFHAEHVGSFLLPSRLAQARKAWKQGRMTHDKLTEIENEEVLRVVACQKACGLMAITDGELRIVNGMADFFSSVHGIAYDEANPARDDAPFTLRVTEKLRFPSRHPFLQHYRFLHQAVAPDGRVMAKQVLPSPNMLMYPSIRHNAVYPSLPLFCDDVIALYRNIIQAFYQQGCRYLQLDDLFWAYLCDPRIAQYEQAAGLALHDLLALCVRNLNQALAERPHDMYISLHICCRRFTPNWVHGIGRDVMTYAMANLAVDSLFIEYDDSRSVALEPLRKVGGQKVVLGVVDAQNSALEKLDSIKMAINTASLYVPLQQLAISPKCGFRHCDHQRITEEQQWDKLRNMVDIARRVWVLPE</sequence>
<dbReference type="GO" id="GO:0009086">
    <property type="term" value="P:methionine biosynthetic process"/>
    <property type="evidence" value="ECO:0007669"/>
    <property type="project" value="InterPro"/>
</dbReference>
<dbReference type="AlphaFoldDB" id="A0A375ADC1"/>
<dbReference type="CDD" id="cd03311">
    <property type="entry name" value="CIMS_C_terminal_like"/>
    <property type="match status" value="1"/>
</dbReference>
<name>A0A375ADC1_9GAMM</name>
<dbReference type="EMBL" id="LT615367">
    <property type="protein sequence ID" value="SLM64082.1"/>
    <property type="molecule type" value="Genomic_DNA"/>
</dbReference>
<proteinExistence type="predicted"/>